<dbReference type="InterPro" id="IPR016776">
    <property type="entry name" value="ApeP-like_dehydratase"/>
</dbReference>
<proteinExistence type="predicted"/>
<evidence type="ECO:0000313" key="2">
    <source>
        <dbReference type="Proteomes" id="UP000295129"/>
    </source>
</evidence>
<evidence type="ECO:0000313" key="1">
    <source>
        <dbReference type="EMBL" id="TDN47094.1"/>
    </source>
</evidence>
<dbReference type="InterPro" id="IPR029069">
    <property type="entry name" value="HotDog_dom_sf"/>
</dbReference>
<reference evidence="1 2" key="1">
    <citation type="submission" date="2019-03" db="EMBL/GenBank/DDBJ databases">
        <title>Genomic Encyclopedia of Type Strains, Phase IV (KMG-IV): sequencing the most valuable type-strain genomes for metagenomic binning, comparative biology and taxonomic classification.</title>
        <authorList>
            <person name="Goeker M."/>
        </authorList>
    </citation>
    <scope>NUCLEOTIDE SEQUENCE [LARGE SCALE GENOMIC DNA]</scope>
    <source>
        <strain evidence="1 2">DSM 12121</strain>
    </source>
</reference>
<keyword evidence="2" id="KW-1185">Reference proteome</keyword>
<dbReference type="Gene3D" id="3.10.129.10">
    <property type="entry name" value="Hotdog Thioesterase"/>
    <property type="match status" value="1"/>
</dbReference>
<accession>A0A4R6DRA7</accession>
<dbReference type="Proteomes" id="UP000295129">
    <property type="component" value="Unassembled WGS sequence"/>
</dbReference>
<sequence length="153" mass="15971">MTQAQTEATPLDHAWIAAHVPHQGSMCLLDAVESWSPERIRCRAVSHRDPANPLRAGGRLGALTGIEYAAQAMAVHGALRAGGAACASSRPGMLGSARAVECLVSRLDDIADDLQVDAECLSADDRALLYAFTLSAGGRPLLRGRASVVLSVA</sequence>
<dbReference type="OrthoDB" id="9800188at2"/>
<dbReference type="RefSeq" id="WP_133594393.1">
    <property type="nucleotide sequence ID" value="NZ_SNVV01000022.1"/>
</dbReference>
<comment type="caution">
    <text evidence="1">The sequence shown here is derived from an EMBL/GenBank/DDBJ whole genome shotgun (WGS) entry which is preliminary data.</text>
</comment>
<dbReference type="AlphaFoldDB" id="A0A4R6DRA7"/>
<dbReference type="EMBL" id="SNVV01000022">
    <property type="protein sequence ID" value="TDN47094.1"/>
    <property type="molecule type" value="Genomic_DNA"/>
</dbReference>
<name>A0A4R6DRA7_9RHOO</name>
<dbReference type="SUPFAM" id="SSF54637">
    <property type="entry name" value="Thioesterase/thiol ester dehydrase-isomerase"/>
    <property type="match status" value="1"/>
</dbReference>
<dbReference type="Pfam" id="PF22817">
    <property type="entry name" value="ApeP-like"/>
    <property type="match status" value="1"/>
</dbReference>
<organism evidence="1 2">
    <name type="scientific">Azoarcus indigens</name>
    <dbReference type="NCBI Taxonomy" id="29545"/>
    <lineage>
        <taxon>Bacteria</taxon>
        <taxon>Pseudomonadati</taxon>
        <taxon>Pseudomonadota</taxon>
        <taxon>Betaproteobacteria</taxon>
        <taxon>Rhodocyclales</taxon>
        <taxon>Zoogloeaceae</taxon>
        <taxon>Azoarcus</taxon>
    </lineage>
</organism>
<protein>
    <submittedName>
        <fullName evidence="1">Putative hotdog family 3-hydroxylacyl-ACP dehydratase</fullName>
    </submittedName>
</protein>
<gene>
    <name evidence="1" type="ORF">C7389_12251</name>
</gene>